<dbReference type="EMBL" id="CP063362">
    <property type="protein sequence ID" value="QRG05106.1"/>
    <property type="molecule type" value="Genomic_DNA"/>
</dbReference>
<dbReference type="KEGG" id="xdi:EZH22_18480"/>
<protein>
    <submittedName>
        <fullName evidence="1">DUF1489 family protein</fullName>
    </submittedName>
</protein>
<evidence type="ECO:0000313" key="1">
    <source>
        <dbReference type="EMBL" id="QRG05106.1"/>
    </source>
</evidence>
<dbReference type="InterPro" id="IPR008320">
    <property type="entry name" value="UCP032025"/>
</dbReference>
<evidence type="ECO:0000313" key="2">
    <source>
        <dbReference type="Proteomes" id="UP000596427"/>
    </source>
</evidence>
<dbReference type="Pfam" id="PF07370">
    <property type="entry name" value="DUF1489"/>
    <property type="match status" value="1"/>
</dbReference>
<sequence length="144" mass="15875">MPLHLIKLCVGATSIADLEDWIAGRAAAARKAGVAFEQVHVTRMVPARRDELLSGGSLYWVIKGEVAARQTLLDLRTFVDGEGIRRCALVLDPQVVPVVPRPARPFQGWRYLAPGEAPKDLAREEAAGDLPEEMRRELRDLGLL</sequence>
<dbReference type="Proteomes" id="UP000596427">
    <property type="component" value="Chromosome"/>
</dbReference>
<dbReference type="PIRSF" id="PIRSF032025">
    <property type="entry name" value="UCP032025"/>
    <property type="match status" value="1"/>
</dbReference>
<reference evidence="1 2" key="1">
    <citation type="submission" date="2020-10" db="EMBL/GenBank/DDBJ databases">
        <title>Degradation of 1,4-Dioxane by Xanthobacter sp. YN2, via a Novel Group-2 Soluble Di-Iron Monooxygenase.</title>
        <authorList>
            <person name="Ma F."/>
            <person name="Wang Y."/>
            <person name="Yang J."/>
            <person name="Guo H."/>
            <person name="Su D."/>
            <person name="Yu L."/>
        </authorList>
    </citation>
    <scope>NUCLEOTIDE SEQUENCE [LARGE SCALE GENOMIC DNA]</scope>
    <source>
        <strain evidence="1 2">YN2</strain>
    </source>
</reference>
<proteinExistence type="predicted"/>
<accession>A0A974PKR2</accession>
<name>A0A974PKR2_9HYPH</name>
<dbReference type="RefSeq" id="WP_203191972.1">
    <property type="nucleotide sequence ID" value="NZ_CP063362.1"/>
</dbReference>
<dbReference type="AlphaFoldDB" id="A0A974PKR2"/>
<keyword evidence="2" id="KW-1185">Reference proteome</keyword>
<organism evidence="1 2">
    <name type="scientific">Xanthobacter dioxanivorans</name>
    <dbReference type="NCBI Taxonomy" id="2528964"/>
    <lineage>
        <taxon>Bacteria</taxon>
        <taxon>Pseudomonadati</taxon>
        <taxon>Pseudomonadota</taxon>
        <taxon>Alphaproteobacteria</taxon>
        <taxon>Hyphomicrobiales</taxon>
        <taxon>Xanthobacteraceae</taxon>
        <taxon>Xanthobacter</taxon>
    </lineage>
</organism>
<gene>
    <name evidence="1" type="ORF">EZH22_18480</name>
</gene>